<proteinExistence type="inferred from homology"/>
<evidence type="ECO:0000259" key="6">
    <source>
        <dbReference type="Pfam" id="PF02465"/>
    </source>
</evidence>
<dbReference type="PANTHER" id="PTHR30288:SF0">
    <property type="entry name" value="FLAGELLAR HOOK-ASSOCIATED PROTEIN 2"/>
    <property type="match status" value="1"/>
</dbReference>
<keyword evidence="4 5" id="KW-0975">Bacterial flagellum</keyword>
<evidence type="ECO:0000256" key="1">
    <source>
        <dbReference type="ARBA" id="ARBA00009764"/>
    </source>
</evidence>
<keyword evidence="8" id="KW-0969">Cilium</keyword>
<dbReference type="GO" id="GO:0009424">
    <property type="term" value="C:bacterial-type flagellum hook"/>
    <property type="evidence" value="ECO:0007669"/>
    <property type="project" value="UniProtKB-UniRule"/>
</dbReference>
<dbReference type="RefSeq" id="WP_210800954.1">
    <property type="nucleotide sequence ID" value="NZ_JAGQDE010000003.1"/>
</dbReference>
<evidence type="ECO:0000313" key="9">
    <source>
        <dbReference type="Proteomes" id="UP000678374"/>
    </source>
</evidence>
<organism evidence="8 9">
    <name type="scientific">Ideonella aquatica</name>
    <dbReference type="NCBI Taxonomy" id="2824119"/>
    <lineage>
        <taxon>Bacteria</taxon>
        <taxon>Pseudomonadati</taxon>
        <taxon>Pseudomonadota</taxon>
        <taxon>Betaproteobacteria</taxon>
        <taxon>Burkholderiales</taxon>
        <taxon>Sphaerotilaceae</taxon>
        <taxon>Ideonella</taxon>
    </lineage>
</organism>
<dbReference type="InterPro" id="IPR010809">
    <property type="entry name" value="FliD_C"/>
</dbReference>
<comment type="function">
    <text evidence="5">Required for morphogenesis and for the elongation of the flagellar filament by facilitating polymerization of the flagellin monomers at the tip of growing filament. Forms a capping structure, which prevents flagellin subunits (transported through the central channel of the flagellum) from leaking out without polymerization at the distal end.</text>
</comment>
<dbReference type="GO" id="GO:0007155">
    <property type="term" value="P:cell adhesion"/>
    <property type="evidence" value="ECO:0007669"/>
    <property type="project" value="InterPro"/>
</dbReference>
<comment type="caution">
    <text evidence="8">The sequence shown here is derived from an EMBL/GenBank/DDBJ whole genome shotgun (WGS) entry which is preliminary data.</text>
</comment>
<accession>A0A940YK00</accession>
<comment type="subcellular location">
    <subcellularLocation>
        <location evidence="5">Secreted</location>
    </subcellularLocation>
    <subcellularLocation>
        <location evidence="5">Bacterial flagellum</location>
    </subcellularLocation>
</comment>
<dbReference type="AlphaFoldDB" id="A0A940YK00"/>
<evidence type="ECO:0000259" key="7">
    <source>
        <dbReference type="Pfam" id="PF07195"/>
    </source>
</evidence>
<dbReference type="GO" id="GO:0071973">
    <property type="term" value="P:bacterial-type flagellum-dependent cell motility"/>
    <property type="evidence" value="ECO:0007669"/>
    <property type="project" value="TreeGrafter"/>
</dbReference>
<name>A0A940YK00_9BURK</name>
<evidence type="ECO:0000313" key="8">
    <source>
        <dbReference type="EMBL" id="MBQ0958447.1"/>
    </source>
</evidence>
<keyword evidence="8" id="KW-0282">Flagellum</keyword>
<reference evidence="8" key="1">
    <citation type="submission" date="2021-04" db="EMBL/GenBank/DDBJ databases">
        <title>The genome sequence of Ideonella sp. 4Y11.</title>
        <authorList>
            <person name="Liu Y."/>
        </authorList>
    </citation>
    <scope>NUCLEOTIDE SEQUENCE</scope>
    <source>
        <strain evidence="8">4Y11</strain>
    </source>
</reference>
<evidence type="ECO:0000256" key="4">
    <source>
        <dbReference type="ARBA" id="ARBA00023143"/>
    </source>
</evidence>
<dbReference type="Proteomes" id="UP000678374">
    <property type="component" value="Unassembled WGS sequence"/>
</dbReference>
<feature type="domain" description="Flagellar hook-associated protein 2 C-terminal" evidence="7">
    <location>
        <begin position="235"/>
        <end position="458"/>
    </location>
</feature>
<sequence length="472" mass="48779">MSTISSLGVGSGLDAETIIAKLMSIEHRQVDLLQTKQTDMKSQLSTVGTLKGLLATMQDKAQALTSTSLWGQTTVSSSDATVATGTTTTGTATGTYQVTVQALAASQTVTSTALASSSTALNEGSLTIQLGSWSGSSFTAKTGSNPVSITIGAGDTSLSAIRDKINAAGAGVTATIVNDVNGARLSLRSTDSGAVNGFKITATETTDDNDEATGLSMLGYDPSAGTPPMSLNQAGSNARALINGIQVESASNTLSNVSDGLSLTLSKVSATPVQLTVATDTTAIKTAVNDFITAFNAVASNLQTNLKYDSASKKAGALQGDRMAVNLQWALRGVINQPSSASSVFGTLSSIGITMQQDGKLKMSSSDFDDALANQTELKKMLTANTDAVGSSGFMTRFDDLAAAMLDVEGSVTLREEGLQGAINRNQDQQDALEDRLALTEKRLRAQYEALDTKMATLSTLASYISQQYSSS</sequence>
<evidence type="ECO:0000256" key="2">
    <source>
        <dbReference type="ARBA" id="ARBA00011255"/>
    </source>
</evidence>
<dbReference type="GO" id="GO:0009421">
    <property type="term" value="C:bacterial-type flagellum filament cap"/>
    <property type="evidence" value="ECO:0007669"/>
    <property type="project" value="InterPro"/>
</dbReference>
<dbReference type="GO" id="GO:0005576">
    <property type="term" value="C:extracellular region"/>
    <property type="evidence" value="ECO:0007669"/>
    <property type="project" value="UniProtKB-SubCell"/>
</dbReference>
<comment type="similarity">
    <text evidence="1 5">Belongs to the FliD family.</text>
</comment>
<keyword evidence="9" id="KW-1185">Reference proteome</keyword>
<dbReference type="InterPro" id="IPR040026">
    <property type="entry name" value="FliD"/>
</dbReference>
<evidence type="ECO:0000256" key="3">
    <source>
        <dbReference type="ARBA" id="ARBA00023054"/>
    </source>
</evidence>
<dbReference type="Pfam" id="PF07195">
    <property type="entry name" value="FliD_C"/>
    <property type="match status" value="1"/>
</dbReference>
<gene>
    <name evidence="8" type="primary">fliD</name>
    <name evidence="8" type="ORF">KAK06_05700</name>
</gene>
<dbReference type="PANTHER" id="PTHR30288">
    <property type="entry name" value="FLAGELLAR CAP/ASSEMBLY PROTEIN FLID"/>
    <property type="match status" value="1"/>
</dbReference>
<protein>
    <recommendedName>
        <fullName evidence="5">Flagellar hook-associated protein 2</fullName>
        <shortName evidence="5">HAP2</shortName>
    </recommendedName>
    <alternativeName>
        <fullName evidence="5">Flagellar cap protein</fullName>
    </alternativeName>
</protein>
<dbReference type="Pfam" id="PF02465">
    <property type="entry name" value="FliD_N"/>
    <property type="match status" value="1"/>
</dbReference>
<comment type="subunit">
    <text evidence="2 5">Homopentamer.</text>
</comment>
<keyword evidence="3" id="KW-0175">Coiled coil</keyword>
<keyword evidence="8" id="KW-0966">Cell projection</keyword>
<feature type="domain" description="Flagellar hook-associated protein 2 N-terminal" evidence="6">
    <location>
        <begin position="11"/>
        <end position="107"/>
    </location>
</feature>
<dbReference type="EMBL" id="JAGQDE010000003">
    <property type="protein sequence ID" value="MBQ0958447.1"/>
    <property type="molecule type" value="Genomic_DNA"/>
</dbReference>
<dbReference type="InterPro" id="IPR003481">
    <property type="entry name" value="FliD_N"/>
</dbReference>
<evidence type="ECO:0000256" key="5">
    <source>
        <dbReference type="RuleBase" id="RU362066"/>
    </source>
</evidence>
<keyword evidence="5" id="KW-0964">Secreted</keyword>